<dbReference type="InterPro" id="IPR016454">
    <property type="entry name" value="Cysteine_dSase"/>
</dbReference>
<comment type="cofactor">
    <cofactor evidence="1">
        <name>pyridoxal 5'-phosphate</name>
        <dbReference type="ChEBI" id="CHEBI:597326"/>
    </cofactor>
</comment>
<keyword evidence="4 8" id="KW-0808">Transferase</keyword>
<dbReference type="PROSITE" id="PS00595">
    <property type="entry name" value="AA_TRANSFER_CLASS_5"/>
    <property type="match status" value="1"/>
</dbReference>
<dbReference type="GO" id="GO:0006534">
    <property type="term" value="P:cysteine metabolic process"/>
    <property type="evidence" value="ECO:0007669"/>
    <property type="project" value="InterPro"/>
</dbReference>
<dbReference type="EMBL" id="FAXC01000274">
    <property type="protein sequence ID" value="CUV09599.1"/>
    <property type="molecule type" value="Genomic_DNA"/>
</dbReference>
<comment type="similarity">
    <text evidence="2">Belongs to the class-V pyridoxal-phosphate-dependent aminotransferase family. Csd subfamily.</text>
</comment>
<dbReference type="GO" id="GO:0030170">
    <property type="term" value="F:pyridoxal phosphate binding"/>
    <property type="evidence" value="ECO:0007669"/>
    <property type="project" value="InterPro"/>
</dbReference>
<keyword evidence="5" id="KW-0663">Pyridoxal phosphate</keyword>
<evidence type="ECO:0000256" key="5">
    <source>
        <dbReference type="ARBA" id="ARBA00022898"/>
    </source>
</evidence>
<sequence>MGNFDPIQIREDFPIYTNSEVPLVYLDNAATSQRPQAVLDAVNKYYTEFNANVHRAVYSFGEKATTAYEDARQTIADFIGADNTSIIFTGGTTESINLAAYAWARNNLTSEDEILVTEMEHHSNLVPWQLAAQATGASLKYIPFNEDGSLDLEDPDKYFTAKTKFVAVIHQSNVLGTINPVKDIVRMAHDVGALTLVDGAQWVPHGRTDIQDIDCDFYAFSGHKMLGPTGIGVLYGKPELLEKMQPFQGGGEMIRSVTMEQATWNDIPHKFEAGTPNIAQAIGLGAAVKYIQGIGLDVIQNHGGSLTKYAIKKLTQMDSIKIHGNQHDRGPVISFEVSGIHPHDLAQFLDQDGIAIRAGQLCAQPIMDKLGVFATNRASFYLYNNEKDIDLFCESIEKTTQIFA</sequence>
<dbReference type="Pfam" id="PF00266">
    <property type="entry name" value="Aminotran_5"/>
    <property type="match status" value="1"/>
</dbReference>
<dbReference type="Gene3D" id="3.40.640.10">
    <property type="entry name" value="Type I PLP-dependent aspartate aminotransferase-like (Major domain)"/>
    <property type="match status" value="1"/>
</dbReference>
<dbReference type="SUPFAM" id="SSF53383">
    <property type="entry name" value="PLP-dependent transferases"/>
    <property type="match status" value="1"/>
</dbReference>
<reference evidence="8" key="1">
    <citation type="submission" date="2015-10" db="EMBL/GenBank/DDBJ databases">
        <authorList>
            <person name="Gilbert D.G."/>
        </authorList>
    </citation>
    <scope>NUCLEOTIDE SEQUENCE</scope>
</reference>
<gene>
    <name evidence="8" type="ORF">MGWOODY_Mmi6</name>
</gene>
<dbReference type="PIRSF" id="PIRSF005572">
    <property type="entry name" value="NifS"/>
    <property type="match status" value="1"/>
</dbReference>
<dbReference type="NCBIfam" id="TIGR01979">
    <property type="entry name" value="sufS"/>
    <property type="match status" value="1"/>
</dbReference>
<dbReference type="PANTHER" id="PTHR43586:SF8">
    <property type="entry name" value="CYSTEINE DESULFURASE 1, CHLOROPLASTIC"/>
    <property type="match status" value="1"/>
</dbReference>
<dbReference type="CDD" id="cd06453">
    <property type="entry name" value="SufS_like"/>
    <property type="match status" value="1"/>
</dbReference>
<evidence type="ECO:0000256" key="1">
    <source>
        <dbReference type="ARBA" id="ARBA00001933"/>
    </source>
</evidence>
<name>A0A160VHN0_9ZZZZ</name>
<comment type="catalytic activity">
    <reaction evidence="6">
        <text>(sulfur carrier)-H + L-cysteine = (sulfur carrier)-SH + L-alanine</text>
        <dbReference type="Rhea" id="RHEA:43892"/>
        <dbReference type="Rhea" id="RHEA-COMP:14737"/>
        <dbReference type="Rhea" id="RHEA-COMP:14739"/>
        <dbReference type="ChEBI" id="CHEBI:29917"/>
        <dbReference type="ChEBI" id="CHEBI:35235"/>
        <dbReference type="ChEBI" id="CHEBI:57972"/>
        <dbReference type="ChEBI" id="CHEBI:64428"/>
        <dbReference type="EC" id="2.8.1.7"/>
    </reaction>
</comment>
<dbReference type="InterPro" id="IPR015421">
    <property type="entry name" value="PyrdxlP-dep_Trfase_major"/>
</dbReference>
<feature type="domain" description="Aminotransferase class V" evidence="7">
    <location>
        <begin position="24"/>
        <end position="392"/>
    </location>
</feature>
<evidence type="ECO:0000256" key="3">
    <source>
        <dbReference type="ARBA" id="ARBA00012239"/>
    </source>
</evidence>
<dbReference type="InterPro" id="IPR020578">
    <property type="entry name" value="Aminotrans_V_PyrdxlP_BS"/>
</dbReference>
<evidence type="ECO:0000259" key="7">
    <source>
        <dbReference type="Pfam" id="PF00266"/>
    </source>
</evidence>
<evidence type="ECO:0000256" key="2">
    <source>
        <dbReference type="ARBA" id="ARBA00010447"/>
    </source>
</evidence>
<dbReference type="GO" id="GO:0031071">
    <property type="term" value="F:cysteine desulfurase activity"/>
    <property type="evidence" value="ECO:0007669"/>
    <property type="project" value="UniProtKB-EC"/>
</dbReference>
<evidence type="ECO:0000256" key="6">
    <source>
        <dbReference type="ARBA" id="ARBA00050776"/>
    </source>
</evidence>
<evidence type="ECO:0000256" key="4">
    <source>
        <dbReference type="ARBA" id="ARBA00022679"/>
    </source>
</evidence>
<evidence type="ECO:0000313" key="8">
    <source>
        <dbReference type="EMBL" id="CUV09599.1"/>
    </source>
</evidence>
<dbReference type="InterPro" id="IPR015422">
    <property type="entry name" value="PyrdxlP-dep_Trfase_small"/>
</dbReference>
<accession>A0A160VHN0</accession>
<dbReference type="InterPro" id="IPR015424">
    <property type="entry name" value="PyrdxlP-dep_Trfase"/>
</dbReference>
<dbReference type="PANTHER" id="PTHR43586">
    <property type="entry name" value="CYSTEINE DESULFURASE"/>
    <property type="match status" value="1"/>
</dbReference>
<organism evidence="8">
    <name type="scientific">hydrothermal vent metagenome</name>
    <dbReference type="NCBI Taxonomy" id="652676"/>
    <lineage>
        <taxon>unclassified sequences</taxon>
        <taxon>metagenomes</taxon>
        <taxon>ecological metagenomes</taxon>
    </lineage>
</organism>
<dbReference type="AlphaFoldDB" id="A0A160VHN0"/>
<proteinExistence type="inferred from homology"/>
<dbReference type="InterPro" id="IPR010970">
    <property type="entry name" value="Cys_dSase_SufS"/>
</dbReference>
<protein>
    <recommendedName>
        <fullName evidence="3">cysteine desulfurase</fullName>
        <ecNumber evidence="3">2.8.1.7</ecNumber>
    </recommendedName>
</protein>
<dbReference type="Gene3D" id="3.90.1150.10">
    <property type="entry name" value="Aspartate Aminotransferase, domain 1"/>
    <property type="match status" value="1"/>
</dbReference>
<dbReference type="InterPro" id="IPR000192">
    <property type="entry name" value="Aminotrans_V_dom"/>
</dbReference>
<dbReference type="EC" id="2.8.1.7" evidence="3"/>